<evidence type="ECO:0000313" key="2">
    <source>
        <dbReference type="EMBL" id="JAT54998.1"/>
    </source>
</evidence>
<reference evidence="2" key="1">
    <citation type="submission" date="2015-07" db="EMBL/GenBank/DDBJ databases">
        <title>Transcriptome Assembly of Anthurium amnicola.</title>
        <authorList>
            <person name="Suzuki J."/>
        </authorList>
    </citation>
    <scope>NUCLEOTIDE SEQUENCE</scope>
</reference>
<protein>
    <submittedName>
        <fullName evidence="2">Forkhead box protein C2-B</fullName>
    </submittedName>
</protein>
<feature type="region of interest" description="Disordered" evidence="1">
    <location>
        <begin position="69"/>
        <end position="106"/>
    </location>
</feature>
<feature type="non-terminal residue" evidence="2">
    <location>
        <position position="603"/>
    </location>
</feature>
<dbReference type="PANTHER" id="PTHR35118">
    <property type="entry name" value="KINASE FAMILY PROTEIN"/>
    <property type="match status" value="1"/>
</dbReference>
<proteinExistence type="predicted"/>
<organism evidence="2">
    <name type="scientific">Anthurium amnicola</name>
    <dbReference type="NCBI Taxonomy" id="1678845"/>
    <lineage>
        <taxon>Eukaryota</taxon>
        <taxon>Viridiplantae</taxon>
        <taxon>Streptophyta</taxon>
        <taxon>Embryophyta</taxon>
        <taxon>Tracheophyta</taxon>
        <taxon>Spermatophyta</taxon>
        <taxon>Magnoliopsida</taxon>
        <taxon>Liliopsida</taxon>
        <taxon>Araceae</taxon>
        <taxon>Pothoideae</taxon>
        <taxon>Potheae</taxon>
        <taxon>Anthurium</taxon>
    </lineage>
</organism>
<evidence type="ECO:0000256" key="1">
    <source>
        <dbReference type="SAM" id="MobiDB-lite"/>
    </source>
</evidence>
<dbReference type="PANTHER" id="PTHR35118:SF3">
    <property type="entry name" value="PROTEIN KINASE SUPERFAMILY PROTEIN"/>
    <property type="match status" value="1"/>
</dbReference>
<gene>
    <name evidence="2" type="primary">foxc2-b</name>
    <name evidence="2" type="ORF">g.42885</name>
</gene>
<name>A0A1D1YK35_9ARAE</name>
<feature type="region of interest" description="Disordered" evidence="1">
    <location>
        <begin position="1"/>
        <end position="26"/>
    </location>
</feature>
<sequence>RKRRGEAQCDELLTAPPLPQGGGGADVRCRYRHRRRRRRWISGAAFPAGKLAGEVEVAAVPLLPPRLATPVMEGTQGRSPDRASAESGLKRSSVSSRGRTRGSSSSGRKEFLRKFVDSEILTAELENWFLAISERSRKKPAFDVPFELTELRKFDYALEGIPFQQLIRMPNALYASTSDDVEGTAYLAIEDFLHASLKGLWETFWSEDGQFPFSIACLHRNNYKFYLAEKAIANGKLGGLCATAILLKSNRHSHGKWDQIVELALFRPDIEMLSMATDQQPSISVLGEALFYALRVLLARSLSRSDVVLSNSDCCFVLLFDSQYGGVVKVEGDVNKLDFDAIDVYESAAGWIRDHSRVTVSPVDRIWNKLGNANWGDISTLQVLLATFHCVIQFCGMPKHTLDDLAREHISRLQSRRTERQLVGTNVNGNGLFHFRQCNASPEIVEVQEESLKIEAEESLELKVGSVLWLNDSNWQKGFQINEILSDGELPVYSASAIEEPEKALFLYVGSRPSHLGPPWEDMNSWYHVQRHTKILTLMKQRGLSSRYHPQLVASGHIIHPGECNKPSSSGNCGHPWCGTPILVTSPVGDRVSDLVKNGLFGS</sequence>
<feature type="non-terminal residue" evidence="2">
    <location>
        <position position="1"/>
    </location>
</feature>
<accession>A0A1D1YK35</accession>
<dbReference type="AlphaFoldDB" id="A0A1D1YK35"/>
<feature type="compositionally biased region" description="Low complexity" evidence="1">
    <location>
        <begin position="91"/>
        <end position="106"/>
    </location>
</feature>
<dbReference type="EMBL" id="GDJX01012938">
    <property type="protein sequence ID" value="JAT54998.1"/>
    <property type="molecule type" value="Transcribed_RNA"/>
</dbReference>